<dbReference type="InterPro" id="IPR000551">
    <property type="entry name" value="MerR-type_HTH_dom"/>
</dbReference>
<dbReference type="SUPFAM" id="SSF46955">
    <property type="entry name" value="Putative DNA-binding domain"/>
    <property type="match status" value="1"/>
</dbReference>
<keyword evidence="1" id="KW-0678">Repressor</keyword>
<gene>
    <name evidence="6" type="ORF">C0081_22435</name>
</gene>
<proteinExistence type="predicted"/>
<evidence type="ECO:0000256" key="1">
    <source>
        <dbReference type="ARBA" id="ARBA00022491"/>
    </source>
</evidence>
<dbReference type="CDD" id="cd01109">
    <property type="entry name" value="HTH_YyaN"/>
    <property type="match status" value="1"/>
</dbReference>
<dbReference type="GO" id="GO:0003700">
    <property type="term" value="F:DNA-binding transcription factor activity"/>
    <property type="evidence" value="ECO:0007669"/>
    <property type="project" value="InterPro"/>
</dbReference>
<protein>
    <submittedName>
        <fullName evidence="6">MerR family transcriptional regulator</fullName>
    </submittedName>
</protein>
<dbReference type="SMART" id="SM00422">
    <property type="entry name" value="HTH_MERR"/>
    <property type="match status" value="1"/>
</dbReference>
<dbReference type="PANTHER" id="PTHR30204:SF69">
    <property type="entry name" value="MERR-FAMILY TRANSCRIPTIONAL REGULATOR"/>
    <property type="match status" value="1"/>
</dbReference>
<dbReference type="InterPro" id="IPR047057">
    <property type="entry name" value="MerR_fam"/>
</dbReference>
<evidence type="ECO:0000313" key="6">
    <source>
        <dbReference type="EMBL" id="PLW75056.1"/>
    </source>
</evidence>
<organism evidence="6 7">
    <name type="scientific">Cohaesibacter celericrescens</name>
    <dbReference type="NCBI Taxonomy" id="2067669"/>
    <lineage>
        <taxon>Bacteria</taxon>
        <taxon>Pseudomonadati</taxon>
        <taxon>Pseudomonadota</taxon>
        <taxon>Alphaproteobacteria</taxon>
        <taxon>Hyphomicrobiales</taxon>
        <taxon>Cohaesibacteraceae</taxon>
    </lineage>
</organism>
<name>A0A2N5XKL3_9HYPH</name>
<feature type="domain" description="HTH merR-type" evidence="5">
    <location>
        <begin position="1"/>
        <end position="69"/>
    </location>
</feature>
<dbReference type="RefSeq" id="WP_101535956.1">
    <property type="nucleotide sequence ID" value="NZ_PKUQ01000055.1"/>
</dbReference>
<keyword evidence="4" id="KW-0804">Transcription</keyword>
<dbReference type="OrthoDB" id="9802944at2"/>
<dbReference type="InterPro" id="IPR009061">
    <property type="entry name" value="DNA-bd_dom_put_sf"/>
</dbReference>
<evidence type="ECO:0000256" key="4">
    <source>
        <dbReference type="ARBA" id="ARBA00023163"/>
    </source>
</evidence>
<evidence type="ECO:0000256" key="3">
    <source>
        <dbReference type="ARBA" id="ARBA00023125"/>
    </source>
</evidence>
<dbReference type="PROSITE" id="PS50937">
    <property type="entry name" value="HTH_MERR_2"/>
    <property type="match status" value="1"/>
</dbReference>
<dbReference type="Pfam" id="PF13411">
    <property type="entry name" value="MerR_1"/>
    <property type="match status" value="1"/>
</dbReference>
<keyword evidence="3" id="KW-0238">DNA-binding</keyword>
<keyword evidence="2" id="KW-0805">Transcription regulation</keyword>
<dbReference type="AlphaFoldDB" id="A0A2N5XKL3"/>
<dbReference type="Gene3D" id="1.10.1660.10">
    <property type="match status" value="1"/>
</dbReference>
<evidence type="ECO:0000256" key="2">
    <source>
        <dbReference type="ARBA" id="ARBA00023015"/>
    </source>
</evidence>
<sequence>MRIKEASKSSGLSTDTIRYYEKEGLLPPINRDRSGHRAFSLDNVQWMTVLYWLRKTGMPMRVMSRYAHLVHSGDHTIPQRVAILTEHRALLAARRAELDRCEEILTYKLSAYEDAEKGPHHGDNTNQDLER</sequence>
<keyword evidence="7" id="KW-1185">Reference proteome</keyword>
<evidence type="ECO:0000313" key="7">
    <source>
        <dbReference type="Proteomes" id="UP000234881"/>
    </source>
</evidence>
<dbReference type="PANTHER" id="PTHR30204">
    <property type="entry name" value="REDOX-CYCLING DRUG-SENSING TRANSCRIPTIONAL ACTIVATOR SOXR"/>
    <property type="match status" value="1"/>
</dbReference>
<reference evidence="6 7" key="1">
    <citation type="submission" date="2018-01" db="EMBL/GenBank/DDBJ databases">
        <title>The draft genome sequence of Cohaesibacter sp. H1304.</title>
        <authorList>
            <person name="Wang N.-N."/>
            <person name="Du Z.-J."/>
        </authorList>
    </citation>
    <scope>NUCLEOTIDE SEQUENCE [LARGE SCALE GENOMIC DNA]</scope>
    <source>
        <strain evidence="6 7">H1304</strain>
    </source>
</reference>
<dbReference type="GO" id="GO:0003677">
    <property type="term" value="F:DNA binding"/>
    <property type="evidence" value="ECO:0007669"/>
    <property type="project" value="UniProtKB-KW"/>
</dbReference>
<dbReference type="EMBL" id="PKUQ01000055">
    <property type="protein sequence ID" value="PLW75056.1"/>
    <property type="molecule type" value="Genomic_DNA"/>
</dbReference>
<accession>A0A2N5XKL3</accession>
<dbReference type="Proteomes" id="UP000234881">
    <property type="component" value="Unassembled WGS sequence"/>
</dbReference>
<evidence type="ECO:0000259" key="5">
    <source>
        <dbReference type="PROSITE" id="PS50937"/>
    </source>
</evidence>
<comment type="caution">
    <text evidence="6">The sequence shown here is derived from an EMBL/GenBank/DDBJ whole genome shotgun (WGS) entry which is preliminary data.</text>
</comment>